<gene>
    <name evidence="3" type="ORF">BJ959_002391</name>
</gene>
<dbReference type="SMART" id="SM00271">
    <property type="entry name" value="DnaJ"/>
    <property type="match status" value="1"/>
</dbReference>
<dbReference type="SUPFAM" id="SSF46565">
    <property type="entry name" value="Chaperone J-domain"/>
    <property type="match status" value="1"/>
</dbReference>
<dbReference type="EMBL" id="JACHBS010000001">
    <property type="protein sequence ID" value="MBB5618895.1"/>
    <property type="molecule type" value="Genomic_DNA"/>
</dbReference>
<protein>
    <recommendedName>
        <fullName evidence="2">J domain-containing protein</fullName>
    </recommendedName>
</protein>
<dbReference type="PANTHER" id="PTHR44240:SF10">
    <property type="entry name" value="J DOMAIN-CONTAINING PROTEIN"/>
    <property type="match status" value="1"/>
</dbReference>
<dbReference type="RefSeq" id="WP_153982452.1">
    <property type="nucleotide sequence ID" value="NZ_BAAANZ010000008.1"/>
</dbReference>
<dbReference type="CDD" id="cd06257">
    <property type="entry name" value="DnaJ"/>
    <property type="match status" value="1"/>
</dbReference>
<organism evidence="3 4">
    <name type="scientific">Microcella frigidaquae</name>
    <dbReference type="NCBI Taxonomy" id="424758"/>
    <lineage>
        <taxon>Bacteria</taxon>
        <taxon>Bacillati</taxon>
        <taxon>Actinomycetota</taxon>
        <taxon>Actinomycetes</taxon>
        <taxon>Micrococcales</taxon>
        <taxon>Microbacteriaceae</taxon>
        <taxon>Microcella</taxon>
    </lineage>
</organism>
<feature type="compositionally biased region" description="Gly residues" evidence="1">
    <location>
        <begin position="74"/>
        <end position="92"/>
    </location>
</feature>
<dbReference type="InterPro" id="IPR052276">
    <property type="entry name" value="Diphthamide-biosynth_chaperone"/>
</dbReference>
<feature type="domain" description="J" evidence="2">
    <location>
        <begin position="9"/>
        <end position="70"/>
    </location>
</feature>
<evidence type="ECO:0000259" key="2">
    <source>
        <dbReference type="PROSITE" id="PS50076"/>
    </source>
</evidence>
<dbReference type="Pfam" id="PF00226">
    <property type="entry name" value="DnaJ"/>
    <property type="match status" value="1"/>
</dbReference>
<reference evidence="3 4" key="1">
    <citation type="submission" date="2020-08" db="EMBL/GenBank/DDBJ databases">
        <title>Sequencing the genomes of 1000 actinobacteria strains.</title>
        <authorList>
            <person name="Klenk H.-P."/>
        </authorList>
    </citation>
    <scope>NUCLEOTIDE SEQUENCE [LARGE SCALE GENOMIC DNA]</scope>
    <source>
        <strain evidence="3 4">DSM 23889</strain>
    </source>
</reference>
<name>A0A840XCX9_9MICO</name>
<evidence type="ECO:0000313" key="3">
    <source>
        <dbReference type="EMBL" id="MBB5618895.1"/>
    </source>
</evidence>
<dbReference type="Gene3D" id="1.10.287.110">
    <property type="entry name" value="DnaJ domain"/>
    <property type="match status" value="1"/>
</dbReference>
<dbReference type="AlphaFoldDB" id="A0A840XCX9"/>
<dbReference type="InterPro" id="IPR001623">
    <property type="entry name" value="DnaJ_domain"/>
</dbReference>
<dbReference type="InterPro" id="IPR036869">
    <property type="entry name" value="J_dom_sf"/>
</dbReference>
<dbReference type="OrthoDB" id="5242140at2"/>
<accession>A0A840XCX9</accession>
<dbReference type="PANTHER" id="PTHR44240">
    <property type="entry name" value="DNAJ DOMAIN (PROKARYOTIC HEAT SHOCK PROTEIN)-RELATED"/>
    <property type="match status" value="1"/>
</dbReference>
<evidence type="ECO:0000256" key="1">
    <source>
        <dbReference type="SAM" id="MobiDB-lite"/>
    </source>
</evidence>
<comment type="caution">
    <text evidence="3">The sequence shown here is derived from an EMBL/GenBank/DDBJ whole genome shotgun (WGS) entry which is preliminary data.</text>
</comment>
<proteinExistence type="predicted"/>
<dbReference type="PRINTS" id="PR00625">
    <property type="entry name" value="JDOMAIN"/>
</dbReference>
<dbReference type="PROSITE" id="PS50076">
    <property type="entry name" value="DNAJ_2"/>
    <property type="match status" value="1"/>
</dbReference>
<evidence type="ECO:0000313" key="4">
    <source>
        <dbReference type="Proteomes" id="UP000552883"/>
    </source>
</evidence>
<sequence length="312" mass="33151">MSESPLAANPYEVLGVSPTASDDELKRAYRLRLRQSHPDTGGSAAEFDAVQRAWQRVGTPSARYAYDSGADSGSSGGGAARSWGQHGGGASGPGRHDSRPSAKSYGHPGGWYREQYLSHIREWAGRGVDLPDPFDAALVRSAPRQIRHLLAAAIAEERSATALATLGLGFTVWHDVVAGPRPEDKLDHIVLGPTGLWAVLSEDWGAPVRIKRGELIGEGLDTGEKPLAMLGGRARVLARAAKVRFSALVIVVEDDQAADSLAELGSVRGAQGMLVQRSRLVNLIRTGLPGVGVGGTDLFEVRTRLQAAVRFV</sequence>
<dbReference type="Proteomes" id="UP000552883">
    <property type="component" value="Unassembled WGS sequence"/>
</dbReference>
<keyword evidence="4" id="KW-1185">Reference proteome</keyword>
<feature type="region of interest" description="Disordered" evidence="1">
    <location>
        <begin position="68"/>
        <end position="106"/>
    </location>
</feature>